<sequence>MLLIYPFLLIDGAGNIFNLDLQPLGVMFIDAFFIFATYWSVYYLIRSGIKGINSAVNNNFCILDILILTIDPIKVLVTSSNAIFSLLTIIIFGGLAIATIVISLGKPKLKKLTNKNGI</sequence>
<keyword evidence="1" id="KW-0472">Membrane</keyword>
<evidence type="ECO:0000256" key="1">
    <source>
        <dbReference type="SAM" id="Phobius"/>
    </source>
</evidence>
<evidence type="ECO:0000313" key="3">
    <source>
        <dbReference type="Proteomes" id="UP000184287"/>
    </source>
</evidence>
<dbReference type="EMBL" id="FQUQ01000003">
    <property type="protein sequence ID" value="SHF70167.1"/>
    <property type="molecule type" value="Genomic_DNA"/>
</dbReference>
<name>A0A1M5DT49_9SPHI</name>
<keyword evidence="3" id="KW-1185">Reference proteome</keyword>
<gene>
    <name evidence="2" type="ORF">SAMN04488522_103376</name>
</gene>
<evidence type="ECO:0000313" key="2">
    <source>
        <dbReference type="EMBL" id="SHF70167.1"/>
    </source>
</evidence>
<reference evidence="3" key="1">
    <citation type="submission" date="2016-11" db="EMBL/GenBank/DDBJ databases">
        <authorList>
            <person name="Varghese N."/>
            <person name="Submissions S."/>
        </authorList>
    </citation>
    <scope>NUCLEOTIDE SEQUENCE [LARGE SCALE GENOMIC DNA]</scope>
    <source>
        <strain evidence="3">DSM 16990</strain>
    </source>
</reference>
<feature type="transmembrane region" description="Helical" evidence="1">
    <location>
        <begin position="83"/>
        <end position="105"/>
    </location>
</feature>
<feature type="transmembrane region" description="Helical" evidence="1">
    <location>
        <begin position="24"/>
        <end position="45"/>
    </location>
</feature>
<keyword evidence="1" id="KW-1133">Transmembrane helix</keyword>
<protein>
    <submittedName>
        <fullName evidence="2">Uncharacterized protein</fullName>
    </submittedName>
</protein>
<proteinExistence type="predicted"/>
<organism evidence="2 3">
    <name type="scientific">Pedobacter caeni</name>
    <dbReference type="NCBI Taxonomy" id="288992"/>
    <lineage>
        <taxon>Bacteria</taxon>
        <taxon>Pseudomonadati</taxon>
        <taxon>Bacteroidota</taxon>
        <taxon>Sphingobacteriia</taxon>
        <taxon>Sphingobacteriales</taxon>
        <taxon>Sphingobacteriaceae</taxon>
        <taxon>Pedobacter</taxon>
    </lineage>
</organism>
<accession>A0A1M5DT49</accession>
<dbReference type="AlphaFoldDB" id="A0A1M5DT49"/>
<dbReference type="Proteomes" id="UP000184287">
    <property type="component" value="Unassembled WGS sequence"/>
</dbReference>
<keyword evidence="1" id="KW-0812">Transmembrane</keyword>
<feature type="transmembrane region" description="Helical" evidence="1">
    <location>
        <begin position="57"/>
        <end position="77"/>
    </location>
</feature>